<feature type="compositionally biased region" description="Low complexity" evidence="2">
    <location>
        <begin position="25"/>
        <end position="61"/>
    </location>
</feature>
<dbReference type="KEGG" id="sre:PTSG_08532"/>
<keyword evidence="1" id="KW-0677">Repeat</keyword>
<feature type="domain" description="PDZ" evidence="3">
    <location>
        <begin position="254"/>
        <end position="329"/>
    </location>
</feature>
<dbReference type="OrthoDB" id="10059177at2759"/>
<dbReference type="InterPro" id="IPR001478">
    <property type="entry name" value="PDZ"/>
</dbReference>
<dbReference type="eggNOG" id="KOG0849">
    <property type="taxonomic scope" value="Eukaryota"/>
</dbReference>
<dbReference type="GO" id="GO:0005737">
    <property type="term" value="C:cytoplasm"/>
    <property type="evidence" value="ECO:0007669"/>
    <property type="project" value="TreeGrafter"/>
</dbReference>
<keyword evidence="5" id="KW-1185">Reference proteome</keyword>
<dbReference type="AlphaFoldDB" id="F2UJY6"/>
<evidence type="ECO:0000259" key="3">
    <source>
        <dbReference type="PROSITE" id="PS50106"/>
    </source>
</evidence>
<dbReference type="CDD" id="cd06721">
    <property type="entry name" value="PDZ1_syntenin-like"/>
    <property type="match status" value="1"/>
</dbReference>
<dbReference type="OMA" id="GIHEYQD"/>
<dbReference type="Gene3D" id="2.30.42.10">
    <property type="match status" value="2"/>
</dbReference>
<evidence type="ECO:0000313" key="5">
    <source>
        <dbReference type="Proteomes" id="UP000007799"/>
    </source>
</evidence>
<dbReference type="FunCoup" id="F2UJY6">
    <property type="interactions" value="692"/>
</dbReference>
<name>F2UJY6_SALR5</name>
<protein>
    <submittedName>
        <fullName evidence="4">Syndecan binding protein</fullName>
    </submittedName>
</protein>
<dbReference type="GeneID" id="16070879"/>
<feature type="domain" description="PDZ" evidence="3">
    <location>
        <begin position="170"/>
        <end position="249"/>
    </location>
</feature>
<dbReference type="STRING" id="946362.F2UJY6"/>
<proteinExistence type="predicted"/>
<feature type="region of interest" description="Disordered" evidence="2">
    <location>
        <begin position="24"/>
        <end position="74"/>
    </location>
</feature>
<dbReference type="InParanoid" id="F2UJY6"/>
<evidence type="ECO:0000256" key="2">
    <source>
        <dbReference type="SAM" id="MobiDB-lite"/>
    </source>
</evidence>
<evidence type="ECO:0000313" key="4">
    <source>
        <dbReference type="EMBL" id="EGD77435.1"/>
    </source>
</evidence>
<dbReference type="GO" id="GO:0005886">
    <property type="term" value="C:plasma membrane"/>
    <property type="evidence" value="ECO:0007669"/>
    <property type="project" value="TreeGrafter"/>
</dbReference>
<reference evidence="4" key="1">
    <citation type="submission" date="2009-08" db="EMBL/GenBank/DDBJ databases">
        <title>Annotation of Salpingoeca rosetta.</title>
        <authorList>
            <consortium name="The Broad Institute Genome Sequencing Platform"/>
            <person name="Russ C."/>
            <person name="Cuomo C."/>
            <person name="Burger G."/>
            <person name="Gray M.W."/>
            <person name="Holland P.W.H."/>
            <person name="King N."/>
            <person name="Lang F.B.F."/>
            <person name="Roger A.J."/>
            <person name="Ruiz-Trillo I."/>
            <person name="Young S.K."/>
            <person name="Zeng Q."/>
            <person name="Gargeya S."/>
            <person name="Alvarado L."/>
            <person name="Berlin A."/>
            <person name="Chapman S.B."/>
            <person name="Chen Z."/>
            <person name="Freedman E."/>
            <person name="Gellesch M."/>
            <person name="Goldberg J."/>
            <person name="Griggs A."/>
            <person name="Gujja S."/>
            <person name="Heilman E."/>
            <person name="Heiman D."/>
            <person name="Howarth C."/>
            <person name="Mehta T."/>
            <person name="Neiman D."/>
            <person name="Pearson M."/>
            <person name="Roberts A."/>
            <person name="Saif S."/>
            <person name="Shea T."/>
            <person name="Shenoy N."/>
            <person name="Sisk P."/>
            <person name="Stolte C."/>
            <person name="Sykes S."/>
            <person name="White J."/>
            <person name="Yandava C."/>
            <person name="Haas B."/>
            <person name="Nusbaum C."/>
            <person name="Birren B."/>
        </authorList>
    </citation>
    <scope>NUCLEOTIDE SEQUENCE [LARGE SCALE GENOMIC DNA]</scope>
    <source>
        <strain evidence="4">ATCC 50818</strain>
    </source>
</reference>
<dbReference type="PANTHER" id="PTHR12345">
    <property type="entry name" value="SYNTENIN RELATED"/>
    <property type="match status" value="1"/>
</dbReference>
<dbReference type="InterPro" id="IPR051230">
    <property type="entry name" value="APP-Binding"/>
</dbReference>
<sequence>MSGLYPTLEDMTVDKEARAAIALTAASQQQQQPYQQPPSYASSSSAPSMASSYSSAMSGPYGAPPPPQATTTTTTVATTYQSPYASLMEDLGVDYLGIDTSPQAIMSQMPAEVQHQMQHDYQMQVATMPPPEQRAVMPRQDLPGSHAIAALTPQTDRGLVAGTIRQGVREIVLAKSQEGKLGIAVKAIDKGVFVSFVWSNSAAAMAGLRFGDQILQINGQNVAGFSDSKALRALKSAPEERVVLAIRDRPWCRSLTVRKDSLNHCGFTVRGGSVSNIVKDSSAARNGLLINHRLIEVNGQNVVGMTDKGIVSVIKESPPSVTLTIMPTFIYNHLIKKIGSSLIKKYMDHTIPEI</sequence>
<dbReference type="PANTHER" id="PTHR12345:SF16">
    <property type="entry name" value="X11L, ISOFORM F-RELATED"/>
    <property type="match status" value="1"/>
</dbReference>
<dbReference type="PROSITE" id="PS50106">
    <property type="entry name" value="PDZ"/>
    <property type="match status" value="2"/>
</dbReference>
<accession>F2UJY6</accession>
<gene>
    <name evidence="4" type="ORF">PTSG_08532</name>
</gene>
<evidence type="ECO:0000256" key="1">
    <source>
        <dbReference type="ARBA" id="ARBA00022737"/>
    </source>
</evidence>
<dbReference type="SUPFAM" id="SSF50156">
    <property type="entry name" value="PDZ domain-like"/>
    <property type="match status" value="2"/>
</dbReference>
<dbReference type="Proteomes" id="UP000007799">
    <property type="component" value="Unassembled WGS sequence"/>
</dbReference>
<dbReference type="EMBL" id="GL832978">
    <property type="protein sequence ID" value="EGD77435.1"/>
    <property type="molecule type" value="Genomic_DNA"/>
</dbReference>
<dbReference type="RefSeq" id="XP_004990323.1">
    <property type="nucleotide sequence ID" value="XM_004990266.1"/>
</dbReference>
<dbReference type="SMART" id="SM00228">
    <property type="entry name" value="PDZ"/>
    <property type="match status" value="2"/>
</dbReference>
<dbReference type="InterPro" id="IPR036034">
    <property type="entry name" value="PDZ_sf"/>
</dbReference>
<organism evidence="5">
    <name type="scientific">Salpingoeca rosetta (strain ATCC 50818 / BSB-021)</name>
    <dbReference type="NCBI Taxonomy" id="946362"/>
    <lineage>
        <taxon>Eukaryota</taxon>
        <taxon>Choanoflagellata</taxon>
        <taxon>Craspedida</taxon>
        <taxon>Salpingoecidae</taxon>
        <taxon>Salpingoeca</taxon>
    </lineage>
</organism>
<dbReference type="Pfam" id="PF00595">
    <property type="entry name" value="PDZ"/>
    <property type="match status" value="2"/>
</dbReference>